<organism evidence="2 3">
    <name type="scientific">Trypanosoma conorhini</name>
    <dbReference type="NCBI Taxonomy" id="83891"/>
    <lineage>
        <taxon>Eukaryota</taxon>
        <taxon>Discoba</taxon>
        <taxon>Euglenozoa</taxon>
        <taxon>Kinetoplastea</taxon>
        <taxon>Metakinetoplastina</taxon>
        <taxon>Trypanosomatida</taxon>
        <taxon>Trypanosomatidae</taxon>
        <taxon>Trypanosoma</taxon>
    </lineage>
</organism>
<comment type="caution">
    <text evidence="2">The sequence shown here is derived from an EMBL/GenBank/DDBJ whole genome shotgun (WGS) entry which is preliminary data.</text>
</comment>
<feature type="chain" id="PRO_5019169885" evidence="1">
    <location>
        <begin position="26"/>
        <end position="112"/>
    </location>
</feature>
<gene>
    <name evidence="2" type="ORF">Tco025E_07345</name>
</gene>
<name>A0A422NQK9_9TRYP</name>
<dbReference type="Proteomes" id="UP000284403">
    <property type="component" value="Unassembled WGS sequence"/>
</dbReference>
<protein>
    <submittedName>
        <fullName evidence="2">Uncharacterized protein</fullName>
    </submittedName>
</protein>
<evidence type="ECO:0000256" key="1">
    <source>
        <dbReference type="SAM" id="SignalP"/>
    </source>
</evidence>
<dbReference type="EMBL" id="MKKU01000559">
    <property type="protein sequence ID" value="RNF07669.1"/>
    <property type="molecule type" value="Genomic_DNA"/>
</dbReference>
<dbReference type="AlphaFoldDB" id="A0A422NQK9"/>
<reference evidence="2 3" key="1">
    <citation type="journal article" date="2018" name="BMC Genomics">
        <title>Genomic comparison of Trypanosoma conorhini and Trypanosoma rangeli to Trypanosoma cruzi strains of high and low virulence.</title>
        <authorList>
            <person name="Bradwell K.R."/>
            <person name="Koparde V.N."/>
            <person name="Matveyev A.V."/>
            <person name="Serrano M.G."/>
            <person name="Alves J.M."/>
            <person name="Parikh H."/>
            <person name="Huang B."/>
            <person name="Lee V."/>
            <person name="Espinosa-Alvarez O."/>
            <person name="Ortiz P.A."/>
            <person name="Costa-Martins A.G."/>
            <person name="Teixeira M.M."/>
            <person name="Buck G.A."/>
        </authorList>
    </citation>
    <scope>NUCLEOTIDE SEQUENCE [LARGE SCALE GENOMIC DNA]</scope>
    <source>
        <strain evidence="2 3">025E</strain>
    </source>
</reference>
<dbReference type="RefSeq" id="XP_029225702.1">
    <property type="nucleotide sequence ID" value="XM_029374211.1"/>
</dbReference>
<keyword evidence="1" id="KW-0732">Signal</keyword>
<evidence type="ECO:0000313" key="2">
    <source>
        <dbReference type="EMBL" id="RNF07669.1"/>
    </source>
</evidence>
<evidence type="ECO:0000313" key="3">
    <source>
        <dbReference type="Proteomes" id="UP000284403"/>
    </source>
</evidence>
<feature type="signal peptide" evidence="1">
    <location>
        <begin position="1"/>
        <end position="25"/>
    </location>
</feature>
<proteinExistence type="predicted"/>
<dbReference type="GeneID" id="40320956"/>
<accession>A0A422NQK9</accession>
<dbReference type="OrthoDB" id="252826at2759"/>
<sequence>MSRPRALALLLLALLAAAMLTPVAGGAAADADGDADGDASSFGHLEMLEVGDLRQMLHEKQQPFQHLRTKQELIDAIVELQKREALAERLRRQRGAGAARRQHVLRVEYCSG</sequence>
<keyword evidence="3" id="KW-1185">Reference proteome</keyword>